<evidence type="ECO:0000313" key="4">
    <source>
        <dbReference type="Proteomes" id="UP001434883"/>
    </source>
</evidence>
<gene>
    <name evidence="3" type="ORF">XENOCAPTIV_009874</name>
</gene>
<feature type="transmembrane region" description="Helical" evidence="2">
    <location>
        <begin position="189"/>
        <end position="207"/>
    </location>
</feature>
<keyword evidence="2" id="KW-0812">Transmembrane</keyword>
<keyword evidence="2" id="KW-1133">Transmembrane helix</keyword>
<feature type="compositionally biased region" description="Polar residues" evidence="1">
    <location>
        <begin position="28"/>
        <end position="38"/>
    </location>
</feature>
<name>A0ABV0RPR1_9TELE</name>
<feature type="non-terminal residue" evidence="3">
    <location>
        <position position="1"/>
    </location>
</feature>
<feature type="transmembrane region" description="Helical" evidence="2">
    <location>
        <begin position="66"/>
        <end position="91"/>
    </location>
</feature>
<proteinExistence type="predicted"/>
<feature type="transmembrane region" description="Helical" evidence="2">
    <location>
        <begin position="161"/>
        <end position="183"/>
    </location>
</feature>
<evidence type="ECO:0000256" key="2">
    <source>
        <dbReference type="SAM" id="Phobius"/>
    </source>
</evidence>
<keyword evidence="2" id="KW-0472">Membrane</keyword>
<evidence type="ECO:0000313" key="3">
    <source>
        <dbReference type="EMBL" id="MEQ2210210.1"/>
    </source>
</evidence>
<dbReference type="EMBL" id="JAHRIN010052609">
    <property type="protein sequence ID" value="MEQ2210210.1"/>
    <property type="molecule type" value="Genomic_DNA"/>
</dbReference>
<protein>
    <submittedName>
        <fullName evidence="3">Uncharacterized protein</fullName>
    </submittedName>
</protein>
<reference evidence="3 4" key="1">
    <citation type="submission" date="2021-06" db="EMBL/GenBank/DDBJ databases">
        <authorList>
            <person name="Palmer J.M."/>
        </authorList>
    </citation>
    <scope>NUCLEOTIDE SEQUENCE [LARGE SCALE GENOMIC DNA]</scope>
    <source>
        <strain evidence="3 4">XC_2019</strain>
        <tissue evidence="3">Muscle</tissue>
    </source>
</reference>
<accession>A0ABV0RPR1</accession>
<feature type="region of interest" description="Disordered" evidence="1">
    <location>
        <begin position="24"/>
        <end position="44"/>
    </location>
</feature>
<sequence>MTDCIGTQLVSAIHLQEVELQEKPADNPQGNRIKNNNGEFDEQESAEEKFTVEQAVETIGFGRFHILLFVIMGSANMVFVGFMVCGVLTVLSSSELLEKNLLCVMNADEEHQVKHRHESGRCYCIPFGKSDYQTLLISSLGEVAFKLFSLDDFDTLHQVRFVTHSIFSVFPVVPLNIVLLNVFGRKKTLVVLQLLTAVLFMMVNICTTM</sequence>
<dbReference type="Proteomes" id="UP001434883">
    <property type="component" value="Unassembled WGS sequence"/>
</dbReference>
<organism evidence="3 4">
    <name type="scientific">Xenoophorus captivus</name>
    <dbReference type="NCBI Taxonomy" id="1517983"/>
    <lineage>
        <taxon>Eukaryota</taxon>
        <taxon>Metazoa</taxon>
        <taxon>Chordata</taxon>
        <taxon>Craniata</taxon>
        <taxon>Vertebrata</taxon>
        <taxon>Euteleostomi</taxon>
        <taxon>Actinopterygii</taxon>
        <taxon>Neopterygii</taxon>
        <taxon>Teleostei</taxon>
        <taxon>Neoteleostei</taxon>
        <taxon>Acanthomorphata</taxon>
        <taxon>Ovalentaria</taxon>
        <taxon>Atherinomorphae</taxon>
        <taxon>Cyprinodontiformes</taxon>
        <taxon>Goodeidae</taxon>
        <taxon>Xenoophorus</taxon>
    </lineage>
</organism>
<keyword evidence="4" id="KW-1185">Reference proteome</keyword>
<comment type="caution">
    <text evidence="3">The sequence shown here is derived from an EMBL/GenBank/DDBJ whole genome shotgun (WGS) entry which is preliminary data.</text>
</comment>
<evidence type="ECO:0000256" key="1">
    <source>
        <dbReference type="SAM" id="MobiDB-lite"/>
    </source>
</evidence>